<accession>A0A2T0SSA2</accession>
<protein>
    <submittedName>
        <fullName evidence="1">Uncharacterized protein</fullName>
    </submittedName>
</protein>
<keyword evidence="2" id="KW-1185">Reference proteome</keyword>
<comment type="caution">
    <text evidence="1">The sequence shown here is derived from an EMBL/GenBank/DDBJ whole genome shotgun (WGS) entry which is preliminary data.</text>
</comment>
<dbReference type="Proteomes" id="UP000239494">
    <property type="component" value="Unassembled WGS sequence"/>
</dbReference>
<sequence>MPGPTPVAVTETPDARTLTAADAIELWRRMQLGKPLLLDLIAAVDRYPELRDTIAHLATALNGDAVRMDSGEVEYFAYGQGRTFRALARTVDHHSTGGTPR</sequence>
<evidence type="ECO:0000313" key="1">
    <source>
        <dbReference type="EMBL" id="PRY36278.1"/>
    </source>
</evidence>
<evidence type="ECO:0000313" key="2">
    <source>
        <dbReference type="Proteomes" id="UP000239494"/>
    </source>
</evidence>
<proteinExistence type="predicted"/>
<reference evidence="1 2" key="1">
    <citation type="submission" date="2018-03" db="EMBL/GenBank/DDBJ databases">
        <title>Genomic Encyclopedia of Archaeal and Bacterial Type Strains, Phase II (KMG-II): from individual species to whole genera.</title>
        <authorList>
            <person name="Goeker M."/>
        </authorList>
    </citation>
    <scope>NUCLEOTIDE SEQUENCE [LARGE SCALE GENOMIC DNA]</scope>
    <source>
        <strain evidence="1 2">DSM 44720</strain>
    </source>
</reference>
<organism evidence="1 2">
    <name type="scientific">Umezawaea tangerina</name>
    <dbReference type="NCBI Taxonomy" id="84725"/>
    <lineage>
        <taxon>Bacteria</taxon>
        <taxon>Bacillati</taxon>
        <taxon>Actinomycetota</taxon>
        <taxon>Actinomycetes</taxon>
        <taxon>Pseudonocardiales</taxon>
        <taxon>Pseudonocardiaceae</taxon>
        <taxon>Umezawaea</taxon>
    </lineage>
</organism>
<dbReference type="AlphaFoldDB" id="A0A2T0SSA2"/>
<dbReference type="EMBL" id="PVTF01000012">
    <property type="protein sequence ID" value="PRY36278.1"/>
    <property type="molecule type" value="Genomic_DNA"/>
</dbReference>
<gene>
    <name evidence="1" type="ORF">CLV43_112205</name>
</gene>
<name>A0A2T0SSA2_9PSEU</name>